<accession>A0A8W8JEB1</accession>
<dbReference type="EnsemblMetazoa" id="G18801.1">
    <property type="protein sequence ID" value="G18801.1:cds"/>
    <property type="gene ID" value="G18801"/>
</dbReference>
<dbReference type="AlphaFoldDB" id="A0A8W8JEB1"/>
<proteinExistence type="predicted"/>
<evidence type="ECO:0000259" key="1">
    <source>
        <dbReference type="PROSITE" id="PS50234"/>
    </source>
</evidence>
<dbReference type="InterPro" id="IPR036465">
    <property type="entry name" value="vWFA_dom_sf"/>
</dbReference>
<dbReference type="PRINTS" id="PR00453">
    <property type="entry name" value="VWFADOMAIN"/>
</dbReference>
<evidence type="ECO:0000313" key="3">
    <source>
        <dbReference type="Proteomes" id="UP000005408"/>
    </source>
</evidence>
<dbReference type="SUPFAM" id="SSF53300">
    <property type="entry name" value="vWA-like"/>
    <property type="match status" value="1"/>
</dbReference>
<dbReference type="PANTHER" id="PTHR22588:SF3">
    <property type="entry name" value="VWFA DOMAIN-CONTAINING PROTEIN"/>
    <property type="match status" value="1"/>
</dbReference>
<reference evidence="2" key="1">
    <citation type="submission" date="2022-08" db="UniProtKB">
        <authorList>
            <consortium name="EnsemblMetazoa"/>
        </authorList>
    </citation>
    <scope>IDENTIFICATION</scope>
    <source>
        <strain evidence="2">05x7-T-G4-1.051#20</strain>
    </source>
</reference>
<organism evidence="2 3">
    <name type="scientific">Magallana gigas</name>
    <name type="common">Pacific oyster</name>
    <name type="synonym">Crassostrea gigas</name>
    <dbReference type="NCBI Taxonomy" id="29159"/>
    <lineage>
        <taxon>Eukaryota</taxon>
        <taxon>Metazoa</taxon>
        <taxon>Spiralia</taxon>
        <taxon>Lophotrochozoa</taxon>
        <taxon>Mollusca</taxon>
        <taxon>Bivalvia</taxon>
        <taxon>Autobranchia</taxon>
        <taxon>Pteriomorphia</taxon>
        <taxon>Ostreida</taxon>
        <taxon>Ostreoidea</taxon>
        <taxon>Ostreidae</taxon>
        <taxon>Magallana</taxon>
    </lineage>
</organism>
<dbReference type="InterPro" id="IPR052229">
    <property type="entry name" value="Collagen-VI/PIF"/>
</dbReference>
<keyword evidence="3" id="KW-1185">Reference proteome</keyword>
<sequence>MLGWREDGIGYPMRGKCSSKGDIVILLDKPGSIGKENFEILKNFILDFLVHFVIGPNANQISVVSFDEDSKEEFILNHYSSLMKYDLLSRLSNTPRKEQTLEMC</sequence>
<protein>
    <recommendedName>
        <fullName evidence="1">VWFA domain-containing protein</fullName>
    </recommendedName>
</protein>
<dbReference type="Proteomes" id="UP000005408">
    <property type="component" value="Unassembled WGS sequence"/>
</dbReference>
<feature type="domain" description="VWFA" evidence="1">
    <location>
        <begin position="22"/>
        <end position="93"/>
    </location>
</feature>
<evidence type="ECO:0000313" key="2">
    <source>
        <dbReference type="EnsemblMetazoa" id="G18801.1:cds"/>
    </source>
</evidence>
<name>A0A8W8JEB1_MAGGI</name>
<dbReference type="InterPro" id="IPR002035">
    <property type="entry name" value="VWF_A"/>
</dbReference>
<dbReference type="PANTHER" id="PTHR22588">
    <property type="entry name" value="VWFA DOMAIN-CONTAINING PROTEIN"/>
    <property type="match status" value="1"/>
</dbReference>
<dbReference type="Gene3D" id="3.40.50.410">
    <property type="entry name" value="von Willebrand factor, type A domain"/>
    <property type="match status" value="1"/>
</dbReference>
<dbReference type="PROSITE" id="PS50234">
    <property type="entry name" value="VWFA"/>
    <property type="match status" value="1"/>
</dbReference>
<dbReference type="Pfam" id="PF00092">
    <property type="entry name" value="VWA"/>
    <property type="match status" value="1"/>
</dbReference>